<dbReference type="Pfam" id="PF10756">
    <property type="entry name" value="bPH_6"/>
    <property type="match status" value="1"/>
</dbReference>
<feature type="transmembrane region" description="Helical" evidence="1">
    <location>
        <begin position="61"/>
        <end position="78"/>
    </location>
</feature>
<dbReference type="RefSeq" id="WP_093839250.1">
    <property type="nucleotide sequence ID" value="NZ_FOLM01000007.1"/>
</dbReference>
<keyword evidence="1" id="KW-0472">Membrane</keyword>
<sequence>MPASDGRAEPEGLPPLPVTFRPTRTRIVLMVLGAAVFTALTAVAVTLPGSGGAPWGSGDRIAFVVSGLLVWAVLMLLARPRAVADRDGLTVVNLTTRRHLAWAQILKVSLRPGDPWVSLDLHDGTTLAVMAIQPGVDSRRALADARALRALADTYGTAAGSGG</sequence>
<proteinExistence type="predicted"/>
<evidence type="ECO:0000259" key="2">
    <source>
        <dbReference type="Pfam" id="PF10756"/>
    </source>
</evidence>
<dbReference type="AlphaFoldDB" id="A0A1I1MXX1"/>
<dbReference type="EMBL" id="FOLM01000007">
    <property type="protein sequence ID" value="SFC90209.1"/>
    <property type="molecule type" value="Genomic_DNA"/>
</dbReference>
<protein>
    <submittedName>
        <fullName evidence="3">PH domain-containing protein</fullName>
    </submittedName>
</protein>
<dbReference type="Proteomes" id="UP000199207">
    <property type="component" value="Unassembled WGS sequence"/>
</dbReference>
<dbReference type="STRING" id="910347.SAMN05421773_107133"/>
<reference evidence="3 4" key="1">
    <citation type="submission" date="2016-10" db="EMBL/GenBank/DDBJ databases">
        <authorList>
            <person name="de Groot N.N."/>
        </authorList>
    </citation>
    <scope>NUCLEOTIDE SEQUENCE [LARGE SCALE GENOMIC DNA]</scope>
    <source>
        <strain evidence="3 4">CGMCC 4.5739</strain>
    </source>
</reference>
<dbReference type="OrthoDB" id="3824918at2"/>
<evidence type="ECO:0000256" key="1">
    <source>
        <dbReference type="SAM" id="Phobius"/>
    </source>
</evidence>
<name>A0A1I1MXX1_9ACTN</name>
<feature type="domain" description="Low molecular weight protein antigen 6 PH" evidence="2">
    <location>
        <begin position="79"/>
        <end position="149"/>
    </location>
</feature>
<keyword evidence="1" id="KW-1133">Transmembrane helix</keyword>
<organism evidence="3 4">
    <name type="scientific">Streptomyces aidingensis</name>
    <dbReference type="NCBI Taxonomy" id="910347"/>
    <lineage>
        <taxon>Bacteria</taxon>
        <taxon>Bacillati</taxon>
        <taxon>Actinomycetota</taxon>
        <taxon>Actinomycetes</taxon>
        <taxon>Kitasatosporales</taxon>
        <taxon>Streptomycetaceae</taxon>
        <taxon>Streptomyces</taxon>
    </lineage>
</organism>
<accession>A0A1I1MXX1</accession>
<keyword evidence="4" id="KW-1185">Reference proteome</keyword>
<feature type="transmembrane region" description="Helical" evidence="1">
    <location>
        <begin position="27"/>
        <end position="49"/>
    </location>
</feature>
<dbReference type="InterPro" id="IPR019692">
    <property type="entry name" value="CFP-6_PH"/>
</dbReference>
<keyword evidence="1" id="KW-0812">Transmembrane</keyword>
<gene>
    <name evidence="3" type="ORF">SAMN05421773_107133</name>
</gene>
<evidence type="ECO:0000313" key="4">
    <source>
        <dbReference type="Proteomes" id="UP000199207"/>
    </source>
</evidence>
<evidence type="ECO:0000313" key="3">
    <source>
        <dbReference type="EMBL" id="SFC90209.1"/>
    </source>
</evidence>